<dbReference type="PROSITE" id="PS00012">
    <property type="entry name" value="PHOSPHOPANTETHEINE"/>
    <property type="match status" value="1"/>
</dbReference>
<organism evidence="4">
    <name type="scientific">Proboscia inermis</name>
    <dbReference type="NCBI Taxonomy" id="420281"/>
    <lineage>
        <taxon>Eukaryota</taxon>
        <taxon>Sar</taxon>
        <taxon>Stramenopiles</taxon>
        <taxon>Ochrophyta</taxon>
        <taxon>Bacillariophyta</taxon>
        <taxon>Coscinodiscophyceae</taxon>
        <taxon>Rhizosoleniophycidae</taxon>
        <taxon>Rhizosoleniales</taxon>
        <taxon>Rhizosoleniaceae</taxon>
        <taxon>Proboscia</taxon>
    </lineage>
</organism>
<dbReference type="Pfam" id="PF00550">
    <property type="entry name" value="PP-binding"/>
    <property type="match status" value="1"/>
</dbReference>
<accession>A0A7S0CB45</accession>
<dbReference type="InterPro" id="IPR009081">
    <property type="entry name" value="PP-bd_ACP"/>
</dbReference>
<dbReference type="InterPro" id="IPR036736">
    <property type="entry name" value="ACP-like_sf"/>
</dbReference>
<evidence type="ECO:0000313" key="4">
    <source>
        <dbReference type="EMBL" id="CAD8417958.1"/>
    </source>
</evidence>
<dbReference type="InterPro" id="IPR029058">
    <property type="entry name" value="AB_hydrolase_fold"/>
</dbReference>
<dbReference type="SMART" id="SM01294">
    <property type="entry name" value="PKS_PP_betabranch"/>
    <property type="match status" value="1"/>
</dbReference>
<gene>
    <name evidence="4" type="ORF">PINE0816_LOCUS14093</name>
</gene>
<dbReference type="SUPFAM" id="SSF53474">
    <property type="entry name" value="alpha/beta-Hydrolases"/>
    <property type="match status" value="1"/>
</dbReference>
<name>A0A7S0CB45_9STRA</name>
<dbReference type="GO" id="GO:0031177">
    <property type="term" value="F:phosphopantetheine binding"/>
    <property type="evidence" value="ECO:0007669"/>
    <property type="project" value="InterPro"/>
</dbReference>
<dbReference type="AlphaFoldDB" id="A0A7S0CB45"/>
<sequence>MKKFRFSKFNRHISQVSRSVKNTQMTIPHFTSKSSSRINKISRDNIATLIVDVAKELLDEDVCSLDFEKPLIDMGLDSLASMQLVRSVNSSFDIRLSPTALFDFCSINALADHLFDTLNGPETKDFIHKKNISDVHGQGRVLSSAMTNNCSNDGSININKRLMEAAKKFHPRSWDNFALGTDQLEFLDLVYDSFKIIRAQKFLLRISEDSSLLCRRDPTKLCDEDVLVFLFAGAGCIPYFSYPGFENLLPPWIVPVFSSIELPSHQYDGSPRDKVCMEEAIAKCANSILIAASDCTFVFMGHSAGGLDAYLVTRYLQMNGKPAPKGLFMAGSPSCYDLPQEMLDAYFEAEYSPFKLFSAVDPDYAERMEIERTWQLGSWQIADSYKNSLESMSVPFRGIWGDKDEIIPWENFLGWKERVLTTNERDGVIDASKYSLRIIKGGLHMLPDPRVNGSIECWGYLVSELEQILGKKLKSV</sequence>
<feature type="domain" description="Carrier" evidence="3">
    <location>
        <begin position="40"/>
        <end position="118"/>
    </location>
</feature>
<dbReference type="InterPro" id="IPR020806">
    <property type="entry name" value="PKS_PP-bd"/>
</dbReference>
<dbReference type="Gene3D" id="3.40.50.1820">
    <property type="entry name" value="alpha/beta hydrolase"/>
    <property type="match status" value="1"/>
</dbReference>
<keyword evidence="2" id="KW-0597">Phosphoprotein</keyword>
<evidence type="ECO:0000256" key="2">
    <source>
        <dbReference type="ARBA" id="ARBA00022553"/>
    </source>
</evidence>
<reference evidence="4" key="1">
    <citation type="submission" date="2021-01" db="EMBL/GenBank/DDBJ databases">
        <authorList>
            <person name="Corre E."/>
            <person name="Pelletier E."/>
            <person name="Niang G."/>
            <person name="Scheremetjew M."/>
            <person name="Finn R."/>
            <person name="Kale V."/>
            <person name="Holt S."/>
            <person name="Cochrane G."/>
            <person name="Meng A."/>
            <person name="Brown T."/>
            <person name="Cohen L."/>
        </authorList>
    </citation>
    <scope>NUCLEOTIDE SEQUENCE</scope>
    <source>
        <strain evidence="4">CCAP1064/1</strain>
    </source>
</reference>
<proteinExistence type="predicted"/>
<evidence type="ECO:0000259" key="3">
    <source>
        <dbReference type="PROSITE" id="PS50075"/>
    </source>
</evidence>
<dbReference type="EMBL" id="HBEL01030264">
    <property type="protein sequence ID" value="CAD8417958.1"/>
    <property type="molecule type" value="Transcribed_RNA"/>
</dbReference>
<dbReference type="InterPro" id="IPR006162">
    <property type="entry name" value="Ppantetheine_attach_site"/>
</dbReference>
<protein>
    <recommendedName>
        <fullName evidence="3">Carrier domain-containing protein</fullName>
    </recommendedName>
</protein>
<dbReference type="Gene3D" id="1.10.1200.10">
    <property type="entry name" value="ACP-like"/>
    <property type="match status" value="1"/>
</dbReference>
<dbReference type="SMART" id="SM00823">
    <property type="entry name" value="PKS_PP"/>
    <property type="match status" value="1"/>
</dbReference>
<dbReference type="PROSITE" id="PS50075">
    <property type="entry name" value="CARRIER"/>
    <property type="match status" value="1"/>
</dbReference>
<keyword evidence="1" id="KW-0596">Phosphopantetheine</keyword>
<dbReference type="SUPFAM" id="SSF47336">
    <property type="entry name" value="ACP-like"/>
    <property type="match status" value="1"/>
</dbReference>
<evidence type="ECO:0000256" key="1">
    <source>
        <dbReference type="ARBA" id="ARBA00022450"/>
    </source>
</evidence>